<sequence length="199" mass="22523">MATKPVTTSEQPLQIGYFERQRDWAAWLKKNHASSPGLWLKFAKKGAGAMSVSYDEAIEIALCHGWIDGQKKALDEQFWLQRFTRRSAKSIWSKINKDKALALVDAGKMAAAGLAEIERARHDGRWDAAYDGARRSVVPDDLAAALDANPRARDFFATLDKTNRYSVLFRVQTAVKPETRARRIAQLVQMLARHEKFHP</sequence>
<dbReference type="EMBL" id="BAAAEU010000028">
    <property type="protein sequence ID" value="GAA0724318.1"/>
    <property type="molecule type" value="Genomic_DNA"/>
</dbReference>
<evidence type="ECO:0000313" key="2">
    <source>
        <dbReference type="Proteomes" id="UP001501523"/>
    </source>
</evidence>
<keyword evidence="2" id="KW-1185">Reference proteome</keyword>
<protein>
    <submittedName>
        <fullName evidence="1">YdeI/OmpD-associated family protein</fullName>
    </submittedName>
</protein>
<accession>A0ABN1IZG3</accession>
<organism evidence="1 2">
    <name type="scientific">Dokdonella soli</name>
    <dbReference type="NCBI Taxonomy" id="529810"/>
    <lineage>
        <taxon>Bacteria</taxon>
        <taxon>Pseudomonadati</taxon>
        <taxon>Pseudomonadota</taxon>
        <taxon>Gammaproteobacteria</taxon>
        <taxon>Lysobacterales</taxon>
        <taxon>Rhodanobacteraceae</taxon>
        <taxon>Dokdonella</taxon>
    </lineage>
</organism>
<dbReference type="Proteomes" id="UP001501523">
    <property type="component" value="Unassembled WGS sequence"/>
</dbReference>
<dbReference type="Pfam" id="PF13376">
    <property type="entry name" value="OmdA"/>
    <property type="match status" value="1"/>
</dbReference>
<dbReference type="RefSeq" id="WP_343793984.1">
    <property type="nucleotide sequence ID" value="NZ_BAAAEU010000028.1"/>
</dbReference>
<reference evidence="1 2" key="1">
    <citation type="journal article" date="2019" name="Int. J. Syst. Evol. Microbiol.">
        <title>The Global Catalogue of Microorganisms (GCM) 10K type strain sequencing project: providing services to taxonomists for standard genome sequencing and annotation.</title>
        <authorList>
            <consortium name="The Broad Institute Genomics Platform"/>
            <consortium name="The Broad Institute Genome Sequencing Center for Infectious Disease"/>
            <person name="Wu L."/>
            <person name="Ma J."/>
        </authorList>
    </citation>
    <scope>NUCLEOTIDE SEQUENCE [LARGE SCALE GENOMIC DNA]</scope>
    <source>
        <strain evidence="1 2">JCM 15421</strain>
    </source>
</reference>
<proteinExistence type="predicted"/>
<gene>
    <name evidence="1" type="ORF">GCM10009105_37020</name>
</gene>
<evidence type="ECO:0000313" key="1">
    <source>
        <dbReference type="EMBL" id="GAA0724318.1"/>
    </source>
</evidence>
<name>A0ABN1IZG3_9GAMM</name>
<comment type="caution">
    <text evidence="1">The sequence shown here is derived from an EMBL/GenBank/DDBJ whole genome shotgun (WGS) entry which is preliminary data.</text>
</comment>